<dbReference type="Proteomes" id="UP001305421">
    <property type="component" value="Chromosome"/>
</dbReference>
<comment type="cofactor">
    <cofactor evidence="1">
        <name>Fe(2+)</name>
        <dbReference type="ChEBI" id="CHEBI:29033"/>
    </cofactor>
</comment>
<organism evidence="2 3">
    <name type="scientific">Stenotrophomonas aracearum</name>
    <dbReference type="NCBI Taxonomy" id="3003272"/>
    <lineage>
        <taxon>Bacteria</taxon>
        <taxon>Pseudomonadati</taxon>
        <taxon>Pseudomonadota</taxon>
        <taxon>Gammaproteobacteria</taxon>
        <taxon>Lysobacterales</taxon>
        <taxon>Lysobacteraceae</taxon>
        <taxon>Stenotrophomonas</taxon>
    </lineage>
</organism>
<reference evidence="2 3" key="1">
    <citation type="submission" date="2022-12" db="EMBL/GenBank/DDBJ databases">
        <title>Two new species, Stenotrophomonas aracearum and Stenotrophomonas oahuensis, isolated from Anthurium (Araceae family) in Hawaii.</title>
        <authorList>
            <person name="Chunag S.C."/>
            <person name="Dobhal S."/>
            <person name="Alvarez A."/>
            <person name="Arif M."/>
        </authorList>
    </citation>
    <scope>NUCLEOTIDE SEQUENCE [LARGE SCALE GENOMIC DNA]</scope>
    <source>
        <strain evidence="2 3">A5588</strain>
    </source>
</reference>
<sequence>MDAMDSLERDGYVVVRGAVDASLVNELNERISRFKQRNAKAAARNLDEHGRLYRVVNLHLAIDAMTKLLTENAAIAVCDAFFGEPTSLYTSLYYERGSEQSLHRDTPVFATTPLGRYMGVWVALDSVSDDNGPLMVVPGSHALPPIDVHAIRQRLYGEGPIDPMSPEGWTAYQDAVAAQCEAAGLVPQPVHVSPGDVIIWHPQLFHGGAPHAATRTRRSVVMHVTPKGMPVGHMDVFYDPSRARQQAPWRYYQRDGRHVARFKHVDFGHQYKVRTWFLRKG</sequence>
<dbReference type="SUPFAM" id="SSF51197">
    <property type="entry name" value="Clavaminate synthase-like"/>
    <property type="match status" value="1"/>
</dbReference>
<dbReference type="PANTHER" id="PTHR20883">
    <property type="entry name" value="PHYTANOYL-COA DIOXYGENASE DOMAIN CONTAINING 1"/>
    <property type="match status" value="1"/>
</dbReference>
<dbReference type="GO" id="GO:0051213">
    <property type="term" value="F:dioxygenase activity"/>
    <property type="evidence" value="ECO:0007669"/>
    <property type="project" value="UniProtKB-KW"/>
</dbReference>
<dbReference type="Pfam" id="PF05721">
    <property type="entry name" value="PhyH"/>
    <property type="match status" value="1"/>
</dbReference>
<dbReference type="PANTHER" id="PTHR20883:SF48">
    <property type="entry name" value="ECTOINE DIOXYGENASE"/>
    <property type="match status" value="1"/>
</dbReference>
<proteinExistence type="predicted"/>
<dbReference type="InterPro" id="IPR008775">
    <property type="entry name" value="Phytyl_CoA_dOase-like"/>
</dbReference>
<dbReference type="EMBL" id="CP115543">
    <property type="protein sequence ID" value="WNH50214.1"/>
    <property type="molecule type" value="Genomic_DNA"/>
</dbReference>
<evidence type="ECO:0000313" key="3">
    <source>
        <dbReference type="Proteomes" id="UP001305421"/>
    </source>
</evidence>
<keyword evidence="2" id="KW-0560">Oxidoreductase</keyword>
<name>A0ABY9YH79_9GAMM</name>
<accession>A0ABY9YH79</accession>
<keyword evidence="3" id="KW-1185">Reference proteome</keyword>
<protein>
    <submittedName>
        <fullName evidence="2">Phytanoyl-CoA dioxygenase family protein</fullName>
    </submittedName>
</protein>
<evidence type="ECO:0000256" key="1">
    <source>
        <dbReference type="ARBA" id="ARBA00001954"/>
    </source>
</evidence>
<keyword evidence="2" id="KW-0223">Dioxygenase</keyword>
<evidence type="ECO:0000313" key="2">
    <source>
        <dbReference type="EMBL" id="WNH50214.1"/>
    </source>
</evidence>
<dbReference type="Gene3D" id="2.60.120.620">
    <property type="entry name" value="q2cbj1_9rhob like domain"/>
    <property type="match status" value="1"/>
</dbReference>
<gene>
    <name evidence="2" type="ORF">PDM28_07980</name>
</gene>
<dbReference type="RefSeq" id="WP_311184390.1">
    <property type="nucleotide sequence ID" value="NZ_CP115543.1"/>
</dbReference>